<comment type="caution">
    <text evidence="15">The sequence shown here is derived from an EMBL/GenBank/DDBJ whole genome shotgun (WGS) entry which is preliminary data.</text>
</comment>
<feature type="compositionally biased region" description="Low complexity" evidence="14">
    <location>
        <begin position="496"/>
        <end position="505"/>
    </location>
</feature>
<feature type="compositionally biased region" description="Polar residues" evidence="14">
    <location>
        <begin position="410"/>
        <end position="422"/>
    </location>
</feature>
<accession>A0A5N5SXV6</accession>
<comment type="similarity">
    <text evidence="9">Belongs to the glycosyltransferase 8 family. Glycogenin subfamily.</text>
</comment>
<sequence>MWHGTDNGIYRIKYLVTEAYVTLATNDRYALGALVLAHSLRRVQTTKQLCVLITPGVSDSIRSQLIGVFNGVVCVDVMDSDDSAHLALLQRPELGVTFTKLHCWTLTQYTKCVFLDADMLAVQNSDELFEHPELSAACDVGWPDCFNSGMFVFTPSQDTYKRLLQHAENTGSFDGGDQGLLNTFFTNWNRLSFIYNMVASVTYTYLPAYKQYGSNVKFVHFLGSSKPWEQAYHVQSGTVVSQPGQEHVSSHLNTWWSIFATNVKPGLPDSVASASPTEINTPVQEYKQSEDNELNERNTYDTFSHSYETENIHTYHEHNNNNEQVMVIKNEHGNDNNIKHSHNGSQGGVEQSYTQTFIDTVVDNRTLIEVETGTVSGYNVSNLQQDVVEDKSQFADNHNQTVGVVESPPHFTSSESSLNSGAFTVESECRRSSLPGAEGEQQRDSNISSHVSDVNKKHAEAIPTNFVHYVTSNKAPLSSQHPVHPVQSNSIQKSNTLSPSSLKTPLPTPLPEQPQHPEISVPEHKQTTQLGKAQLEGPSSERKPPVLWAGRSARAPLPTHLEFRFQPFISPRVPSPFSGRRPASAVTAKSPASELVDQLVGLNVSESLEESRKRWEQGTPDFRGRDSFENILAHIESKINSDN</sequence>
<dbReference type="PANTHER" id="PTHR11183">
    <property type="entry name" value="GLYCOGENIN SUBFAMILY MEMBER"/>
    <property type="match status" value="1"/>
</dbReference>
<keyword evidence="3" id="KW-0963">Cytoplasm</keyword>
<protein>
    <recommendedName>
        <fullName evidence="10">glycogenin glucosyltransferase</fullName>
        <ecNumber evidence="10">2.4.1.186</ecNumber>
    </recommendedName>
</protein>
<feature type="compositionally biased region" description="Polar residues" evidence="14">
    <location>
        <begin position="476"/>
        <end position="495"/>
    </location>
</feature>
<dbReference type="InterPro" id="IPR029044">
    <property type="entry name" value="Nucleotide-diphossugar_trans"/>
</dbReference>
<keyword evidence="16" id="KW-1185">Reference proteome</keyword>
<evidence type="ECO:0000313" key="16">
    <source>
        <dbReference type="Proteomes" id="UP000326759"/>
    </source>
</evidence>
<dbReference type="InterPro" id="IPR002495">
    <property type="entry name" value="Glyco_trans_8"/>
</dbReference>
<dbReference type="GO" id="GO:0005737">
    <property type="term" value="C:cytoplasm"/>
    <property type="evidence" value="ECO:0007669"/>
    <property type="project" value="UniProtKB-SubCell"/>
</dbReference>
<evidence type="ECO:0000256" key="7">
    <source>
        <dbReference type="ARBA" id="ARBA00023180"/>
    </source>
</evidence>
<evidence type="ECO:0000256" key="9">
    <source>
        <dbReference type="ARBA" id="ARBA00038162"/>
    </source>
</evidence>
<evidence type="ECO:0000256" key="6">
    <source>
        <dbReference type="ARBA" id="ARBA00023056"/>
    </source>
</evidence>
<keyword evidence="4" id="KW-0808">Transferase</keyword>
<reference evidence="15 16" key="1">
    <citation type="journal article" date="2019" name="PLoS Biol.">
        <title>Sex chromosomes control vertical transmission of feminizing Wolbachia symbionts in an isopod.</title>
        <authorList>
            <person name="Becking T."/>
            <person name="Chebbi M.A."/>
            <person name="Giraud I."/>
            <person name="Moumen B."/>
            <person name="Laverre T."/>
            <person name="Caubet Y."/>
            <person name="Peccoud J."/>
            <person name="Gilbert C."/>
            <person name="Cordaux R."/>
        </authorList>
    </citation>
    <scope>NUCLEOTIDE SEQUENCE [LARGE SCALE GENOMIC DNA]</scope>
    <source>
        <strain evidence="15">ANa2</strain>
        <tissue evidence="15">Whole body excluding digestive tract and cuticle</tissue>
    </source>
</reference>
<dbReference type="Gene3D" id="3.90.550.10">
    <property type="entry name" value="Spore Coat Polysaccharide Biosynthesis Protein SpsA, Chain A"/>
    <property type="match status" value="1"/>
</dbReference>
<dbReference type="GO" id="GO:0005978">
    <property type="term" value="P:glycogen biosynthetic process"/>
    <property type="evidence" value="ECO:0007669"/>
    <property type="project" value="UniProtKB-KW"/>
</dbReference>
<name>A0A5N5SXV6_9CRUS</name>
<comment type="catalytic activity">
    <reaction evidence="11">
        <text>[1,4-alpha-D-glucosyl](n)-L-tyrosyl-[glycogenin] + UDP-alpha-D-glucose = [1,4-alpha-D-glucosyl](n+1)-L-tyrosyl-[glycogenin] + UDP + H(+)</text>
        <dbReference type="Rhea" id="RHEA:56560"/>
        <dbReference type="Rhea" id="RHEA-COMP:14606"/>
        <dbReference type="Rhea" id="RHEA-COMP:14607"/>
        <dbReference type="ChEBI" id="CHEBI:15378"/>
        <dbReference type="ChEBI" id="CHEBI:58223"/>
        <dbReference type="ChEBI" id="CHEBI:58885"/>
        <dbReference type="ChEBI" id="CHEBI:140574"/>
        <dbReference type="EC" id="2.4.1.186"/>
    </reaction>
</comment>
<dbReference type="AlphaFoldDB" id="A0A5N5SXV6"/>
<dbReference type="Proteomes" id="UP000326759">
    <property type="component" value="Unassembled WGS sequence"/>
</dbReference>
<evidence type="ECO:0000256" key="3">
    <source>
        <dbReference type="ARBA" id="ARBA00022490"/>
    </source>
</evidence>
<proteinExistence type="inferred from homology"/>
<dbReference type="GO" id="GO:0008466">
    <property type="term" value="F:glycogenin glucosyltransferase activity"/>
    <property type="evidence" value="ECO:0007669"/>
    <property type="project" value="UniProtKB-EC"/>
</dbReference>
<dbReference type="GO" id="GO:0046872">
    <property type="term" value="F:metal ion binding"/>
    <property type="evidence" value="ECO:0007669"/>
    <property type="project" value="UniProtKB-KW"/>
</dbReference>
<feature type="region of interest" description="Disordered" evidence="14">
    <location>
        <begin position="476"/>
        <end position="545"/>
    </location>
</feature>
<dbReference type="OrthoDB" id="2014201at2759"/>
<keyword evidence="6" id="KW-0320">Glycogen biosynthesis</keyword>
<dbReference type="FunFam" id="3.90.550.10:FF:000092">
    <property type="entry name" value="Glycogenin 2"/>
    <property type="match status" value="1"/>
</dbReference>
<evidence type="ECO:0000256" key="11">
    <source>
        <dbReference type="ARBA" id="ARBA00050886"/>
    </source>
</evidence>
<comment type="catalytic activity">
    <reaction evidence="12">
        <text>L-tyrosyl-[glycogenin] + UDP-alpha-D-glucose = alpha-D-glucosyl-L-tyrosyl-[glycogenin] + UDP + H(+)</text>
        <dbReference type="Rhea" id="RHEA:23360"/>
        <dbReference type="Rhea" id="RHEA-COMP:14604"/>
        <dbReference type="Rhea" id="RHEA-COMP:14605"/>
        <dbReference type="ChEBI" id="CHEBI:15378"/>
        <dbReference type="ChEBI" id="CHEBI:46858"/>
        <dbReference type="ChEBI" id="CHEBI:58223"/>
        <dbReference type="ChEBI" id="CHEBI:58885"/>
        <dbReference type="ChEBI" id="CHEBI:140573"/>
        <dbReference type="EC" id="2.4.1.186"/>
    </reaction>
</comment>
<organism evidence="15 16">
    <name type="scientific">Armadillidium nasatum</name>
    <dbReference type="NCBI Taxonomy" id="96803"/>
    <lineage>
        <taxon>Eukaryota</taxon>
        <taxon>Metazoa</taxon>
        <taxon>Ecdysozoa</taxon>
        <taxon>Arthropoda</taxon>
        <taxon>Crustacea</taxon>
        <taxon>Multicrustacea</taxon>
        <taxon>Malacostraca</taxon>
        <taxon>Eumalacostraca</taxon>
        <taxon>Peracarida</taxon>
        <taxon>Isopoda</taxon>
        <taxon>Oniscidea</taxon>
        <taxon>Crinocheta</taxon>
        <taxon>Armadillidiidae</taxon>
        <taxon>Armadillidium</taxon>
    </lineage>
</organism>
<feature type="region of interest" description="Disordered" evidence="14">
    <location>
        <begin position="405"/>
        <end position="454"/>
    </location>
</feature>
<evidence type="ECO:0000256" key="4">
    <source>
        <dbReference type="ARBA" id="ARBA00022679"/>
    </source>
</evidence>
<gene>
    <name evidence="15" type="primary">GYG1</name>
    <name evidence="15" type="ORF">Anas_08878</name>
</gene>
<evidence type="ECO:0000256" key="1">
    <source>
        <dbReference type="ARBA" id="ARBA00001936"/>
    </source>
</evidence>
<evidence type="ECO:0000256" key="13">
    <source>
        <dbReference type="ARBA" id="ARBA00057883"/>
    </source>
</evidence>
<dbReference type="CDD" id="cd02537">
    <property type="entry name" value="GT8_Glycogenin"/>
    <property type="match status" value="1"/>
</dbReference>
<comment type="subcellular location">
    <subcellularLocation>
        <location evidence="2">Cytoplasm</location>
    </subcellularLocation>
</comment>
<dbReference type="InterPro" id="IPR050587">
    <property type="entry name" value="GNT1/Glycosyltrans_8"/>
</dbReference>
<evidence type="ECO:0000256" key="5">
    <source>
        <dbReference type="ARBA" id="ARBA00022723"/>
    </source>
</evidence>
<comment type="function">
    <text evidence="13">Self-glucosylating initiator of glycogen synthesis. It catalyzes the formation of a short alpha (1,4)-glucosyl chain covalently attached via a glucose 1-O-tyrosyl linkage to internal tyrosine residues and these chains act as primers for the elongation reaction catalyzed by glycogen synthase.</text>
</comment>
<keyword evidence="7" id="KW-0325">Glycoprotein</keyword>
<evidence type="ECO:0000313" key="15">
    <source>
        <dbReference type="EMBL" id="KAB7497500.1"/>
    </source>
</evidence>
<keyword evidence="5" id="KW-0479">Metal-binding</keyword>
<keyword evidence="8" id="KW-0464">Manganese</keyword>
<evidence type="ECO:0000256" key="14">
    <source>
        <dbReference type="SAM" id="MobiDB-lite"/>
    </source>
</evidence>
<evidence type="ECO:0000256" key="12">
    <source>
        <dbReference type="ARBA" id="ARBA00052293"/>
    </source>
</evidence>
<dbReference type="EC" id="2.4.1.186" evidence="10"/>
<evidence type="ECO:0000256" key="2">
    <source>
        <dbReference type="ARBA" id="ARBA00004496"/>
    </source>
</evidence>
<evidence type="ECO:0000256" key="8">
    <source>
        <dbReference type="ARBA" id="ARBA00023211"/>
    </source>
</evidence>
<dbReference type="EMBL" id="SEYY01020196">
    <property type="protein sequence ID" value="KAB7497500.1"/>
    <property type="molecule type" value="Genomic_DNA"/>
</dbReference>
<dbReference type="SUPFAM" id="SSF53448">
    <property type="entry name" value="Nucleotide-diphospho-sugar transferases"/>
    <property type="match status" value="1"/>
</dbReference>
<comment type="cofactor">
    <cofactor evidence="1">
        <name>Mn(2+)</name>
        <dbReference type="ChEBI" id="CHEBI:29035"/>
    </cofactor>
</comment>
<dbReference type="Pfam" id="PF01501">
    <property type="entry name" value="Glyco_transf_8"/>
    <property type="match status" value="2"/>
</dbReference>
<evidence type="ECO:0000256" key="10">
    <source>
        <dbReference type="ARBA" id="ARBA00038934"/>
    </source>
</evidence>